<dbReference type="EMBL" id="ODYU01010968">
    <property type="protein sequence ID" value="SOQ56408.1"/>
    <property type="molecule type" value="Genomic_DNA"/>
</dbReference>
<feature type="coiled-coil region" evidence="1">
    <location>
        <begin position="35"/>
        <end position="68"/>
    </location>
</feature>
<sequence>MKLQKLNNSDKSKSWEYGIINRTIKENLRLRDKLLEATDKQHQEMSRAIELKEKNVYLRTEIHDAKEQACELRDYINLQKYKQKQCTEL</sequence>
<gene>
    <name evidence="2" type="ORF">SFRICE_012817</name>
</gene>
<proteinExistence type="predicted"/>
<protein>
    <submittedName>
        <fullName evidence="2">SFRICE_012817</fullName>
    </submittedName>
</protein>
<name>A0A2H1WTM6_SPOFR</name>
<evidence type="ECO:0000313" key="2">
    <source>
        <dbReference type="EMBL" id="SOQ56408.1"/>
    </source>
</evidence>
<accession>A0A2H1WTM6</accession>
<evidence type="ECO:0000256" key="1">
    <source>
        <dbReference type="SAM" id="Coils"/>
    </source>
</evidence>
<keyword evidence="1" id="KW-0175">Coiled coil</keyword>
<organism evidence="2">
    <name type="scientific">Spodoptera frugiperda</name>
    <name type="common">Fall armyworm</name>
    <dbReference type="NCBI Taxonomy" id="7108"/>
    <lineage>
        <taxon>Eukaryota</taxon>
        <taxon>Metazoa</taxon>
        <taxon>Ecdysozoa</taxon>
        <taxon>Arthropoda</taxon>
        <taxon>Hexapoda</taxon>
        <taxon>Insecta</taxon>
        <taxon>Pterygota</taxon>
        <taxon>Neoptera</taxon>
        <taxon>Endopterygota</taxon>
        <taxon>Lepidoptera</taxon>
        <taxon>Glossata</taxon>
        <taxon>Ditrysia</taxon>
        <taxon>Noctuoidea</taxon>
        <taxon>Noctuidae</taxon>
        <taxon>Amphipyrinae</taxon>
        <taxon>Spodoptera</taxon>
    </lineage>
</organism>
<dbReference type="AlphaFoldDB" id="A0A2H1WTM6"/>
<reference evidence="2" key="1">
    <citation type="submission" date="2016-07" db="EMBL/GenBank/DDBJ databases">
        <authorList>
            <person name="Bretaudeau A."/>
        </authorList>
    </citation>
    <scope>NUCLEOTIDE SEQUENCE</scope>
    <source>
        <strain evidence="2">Rice</strain>
        <tissue evidence="2">Whole body</tissue>
    </source>
</reference>